<protein>
    <submittedName>
        <fullName evidence="1">Carboxylesterase 1</fullName>
    </submittedName>
</protein>
<organism evidence="1 2">
    <name type="scientific">Camellia lanceoleosa</name>
    <dbReference type="NCBI Taxonomy" id="1840588"/>
    <lineage>
        <taxon>Eukaryota</taxon>
        <taxon>Viridiplantae</taxon>
        <taxon>Streptophyta</taxon>
        <taxon>Embryophyta</taxon>
        <taxon>Tracheophyta</taxon>
        <taxon>Spermatophyta</taxon>
        <taxon>Magnoliopsida</taxon>
        <taxon>eudicotyledons</taxon>
        <taxon>Gunneridae</taxon>
        <taxon>Pentapetalae</taxon>
        <taxon>asterids</taxon>
        <taxon>Ericales</taxon>
        <taxon>Theaceae</taxon>
        <taxon>Camellia</taxon>
    </lineage>
</organism>
<dbReference type="Proteomes" id="UP001060215">
    <property type="component" value="Chromosome 7"/>
</dbReference>
<keyword evidence="2" id="KW-1185">Reference proteome</keyword>
<accession>A0ACC0H6T1</accession>
<evidence type="ECO:0000313" key="1">
    <source>
        <dbReference type="EMBL" id="KAI8008709.1"/>
    </source>
</evidence>
<sequence length="364" mass="40347">MPLFKTTQPTILITSLISSHHFPPFNSSFPTQASSIMSNDQQIQPGIVSNPDGTYTRSIQFPSTPATPDHNTPSPVLSKDIPLNPKNQTWLRIYLPKHALNESSTPNLMLNLPLIVYFHGGGFVFMSAASTTIHDFCVKLASELSAIIISVEYRLAPENRLPAAYDDAIDTLQWLKTTQERWLTQFCDFSCCFVMGTSAGANIAYHAGLLATQVTGDLSPQWACLAPLKIKGLILHHPFFGGLQRVGSELGLIKDPFLTLSGTDLMWELSLPVGVDRDHEYCNPTVGGGSSQLEQVRLAGWRVLVSGCYDDPLINRQMEFANMLKEKGLRTVAYFAEGHHSIELFVESKLKELFVILKIFIYSS</sequence>
<evidence type="ECO:0000313" key="2">
    <source>
        <dbReference type="Proteomes" id="UP001060215"/>
    </source>
</evidence>
<proteinExistence type="predicted"/>
<gene>
    <name evidence="1" type="ORF">LOK49_LG07G00508</name>
</gene>
<comment type="caution">
    <text evidence="1">The sequence shown here is derived from an EMBL/GenBank/DDBJ whole genome shotgun (WGS) entry which is preliminary data.</text>
</comment>
<reference evidence="1 2" key="1">
    <citation type="journal article" date="2022" name="Plant J.">
        <title>Chromosome-level genome of Camellia lanceoleosa provides a valuable resource for understanding genome evolution and self-incompatibility.</title>
        <authorList>
            <person name="Gong W."/>
            <person name="Xiao S."/>
            <person name="Wang L."/>
            <person name="Liao Z."/>
            <person name="Chang Y."/>
            <person name="Mo W."/>
            <person name="Hu G."/>
            <person name="Li W."/>
            <person name="Zhao G."/>
            <person name="Zhu H."/>
            <person name="Hu X."/>
            <person name="Ji K."/>
            <person name="Xiang X."/>
            <person name="Song Q."/>
            <person name="Yuan D."/>
            <person name="Jin S."/>
            <person name="Zhang L."/>
        </authorList>
    </citation>
    <scope>NUCLEOTIDE SEQUENCE [LARGE SCALE GENOMIC DNA]</scope>
    <source>
        <strain evidence="1">SQ_2022a</strain>
    </source>
</reference>
<name>A0ACC0H6T1_9ERIC</name>
<dbReference type="EMBL" id="CM045764">
    <property type="protein sequence ID" value="KAI8008709.1"/>
    <property type="molecule type" value="Genomic_DNA"/>
</dbReference>